<keyword evidence="3" id="KW-0808">Transferase</keyword>
<name>A0A3A5M874_9MICC</name>
<protein>
    <submittedName>
        <fullName evidence="3">CDP-alcohol phosphatidyltransferase family protein</fullName>
    </submittedName>
</protein>
<dbReference type="RefSeq" id="WP_120148422.1">
    <property type="nucleotide sequence ID" value="NZ_QZVT01000003.1"/>
</dbReference>
<accession>A0A3A5M874</accession>
<organism evidence="3 4">
    <name type="scientific">Arthrobacter cheniae</name>
    <dbReference type="NCBI Taxonomy" id="1258888"/>
    <lineage>
        <taxon>Bacteria</taxon>
        <taxon>Bacillati</taxon>
        <taxon>Actinomycetota</taxon>
        <taxon>Actinomycetes</taxon>
        <taxon>Micrococcales</taxon>
        <taxon>Micrococcaceae</taxon>
        <taxon>Arthrobacter</taxon>
    </lineage>
</organism>
<comment type="caution">
    <text evidence="3">The sequence shown here is derived from an EMBL/GenBank/DDBJ whole genome shotgun (WGS) entry which is preliminary data.</text>
</comment>
<feature type="transmembrane region" description="Helical" evidence="2">
    <location>
        <begin position="36"/>
        <end position="61"/>
    </location>
</feature>
<dbReference type="OrthoDB" id="9790577at2"/>
<dbReference type="AlphaFoldDB" id="A0A3A5M874"/>
<keyword evidence="2" id="KW-1133">Transmembrane helix</keyword>
<evidence type="ECO:0000256" key="1">
    <source>
        <dbReference type="SAM" id="MobiDB-lite"/>
    </source>
</evidence>
<dbReference type="GO" id="GO:0016740">
    <property type="term" value="F:transferase activity"/>
    <property type="evidence" value="ECO:0007669"/>
    <property type="project" value="UniProtKB-KW"/>
</dbReference>
<evidence type="ECO:0000256" key="2">
    <source>
        <dbReference type="SAM" id="Phobius"/>
    </source>
</evidence>
<feature type="transmembrane region" description="Helical" evidence="2">
    <location>
        <begin position="113"/>
        <end position="132"/>
    </location>
</feature>
<feature type="transmembrane region" description="Helical" evidence="2">
    <location>
        <begin position="138"/>
        <end position="159"/>
    </location>
</feature>
<proteinExistence type="predicted"/>
<evidence type="ECO:0000313" key="4">
    <source>
        <dbReference type="Proteomes" id="UP000272560"/>
    </source>
</evidence>
<keyword evidence="2" id="KW-0472">Membrane</keyword>
<feature type="transmembrane region" description="Helical" evidence="2">
    <location>
        <begin position="197"/>
        <end position="218"/>
    </location>
</feature>
<dbReference type="Proteomes" id="UP000272560">
    <property type="component" value="Unassembled WGS sequence"/>
</dbReference>
<dbReference type="InterPro" id="IPR043130">
    <property type="entry name" value="CDP-OH_PTrfase_TM_dom"/>
</dbReference>
<keyword evidence="4" id="KW-1185">Reference proteome</keyword>
<feature type="region of interest" description="Disordered" evidence="1">
    <location>
        <begin position="74"/>
        <end position="94"/>
    </location>
</feature>
<dbReference type="Gene3D" id="1.20.120.1760">
    <property type="match status" value="1"/>
</dbReference>
<gene>
    <name evidence="3" type="ORF">D6T63_07845</name>
</gene>
<feature type="compositionally biased region" description="Low complexity" evidence="1">
    <location>
        <begin position="78"/>
        <end position="93"/>
    </location>
</feature>
<reference evidence="3 4" key="1">
    <citation type="submission" date="2018-09" db="EMBL/GenBank/DDBJ databases">
        <title>Novel species of Arthrobacter.</title>
        <authorList>
            <person name="Liu Q."/>
            <person name="Xin Y.-H."/>
        </authorList>
    </citation>
    <scope>NUCLEOTIDE SEQUENCE [LARGE SCALE GENOMIC DNA]</scope>
    <source>
        <strain evidence="3 4">Hz2</strain>
    </source>
</reference>
<dbReference type="EMBL" id="QZVT01000003">
    <property type="protein sequence ID" value="RJT81077.1"/>
    <property type="molecule type" value="Genomic_DNA"/>
</dbReference>
<sequence>MFDTKLRPILAPALDRAAALLDVSWISPNKLTGANLVLGMASAGLAAAQLWVPSLIAWLLCRLADGLDGPLARRRAHPAQSTQTHAQAQAQAHARAHVPDNGQGGFWDICADFVVYGATVIGVAVGATAGFGAPWLPFLLVLFAYYINGSVFLAFSSIAEKTGRTIEDGRSLSFLGGLAEGTETVVVHSLWLLLPFVSWQIALIWALLVSISATERIISGYRRLR</sequence>
<keyword evidence="2" id="KW-0812">Transmembrane</keyword>
<evidence type="ECO:0000313" key="3">
    <source>
        <dbReference type="EMBL" id="RJT81077.1"/>
    </source>
</evidence>